<reference evidence="2" key="1">
    <citation type="submission" date="2011-07" db="EMBL/GenBank/DDBJ databases">
        <authorList>
            <consortium name="Caenorhabditis brenneri Sequencing and Analysis Consortium"/>
            <person name="Wilson R.K."/>
        </authorList>
    </citation>
    <scope>NUCLEOTIDE SEQUENCE [LARGE SCALE GENOMIC DNA]</scope>
    <source>
        <strain evidence="2">PB2801</strain>
    </source>
</reference>
<protein>
    <submittedName>
        <fullName evidence="1">Uncharacterized protein</fullName>
    </submittedName>
</protein>
<accession>G0MDS2</accession>
<proteinExistence type="predicted"/>
<dbReference type="AlphaFoldDB" id="G0MDS2"/>
<dbReference type="Pfam" id="PF12078">
    <property type="entry name" value="DUF3557"/>
    <property type="match status" value="1"/>
</dbReference>
<keyword evidence="2" id="KW-1185">Reference proteome</keyword>
<sequence>MTGKPLSYDSLKIVLMHMDPNIRFLLATRVPSLRTTEKIVPLYIHHLSFDHLKMTINNTEYKFGTYRYYDYEVLHQRVLEANQFGGAPYDIDELGFEDRPTYEIVTPGDIQIRGNLDQNLSEMIKTIKVLERRNEFLPISLELGFCNRSKCATYRGHRKKPFSCAQKQIKLVVYRRKMKKKLNEFNAKYNPENIPKPKKTFIQLTISCFGREPIIERVKKGKKKLHDAQKYLASRFFGSRKSELIHVKNFEIVRGQINIRLPKELIFKIDNFQMGSELEMTEERLKEVIREAGHLE</sequence>
<dbReference type="PANTHER" id="PTHR31379">
    <property type="entry name" value="F-BOX C PROTEIN-RELATED-RELATED"/>
    <property type="match status" value="1"/>
</dbReference>
<dbReference type="Proteomes" id="UP000008068">
    <property type="component" value="Unassembled WGS sequence"/>
</dbReference>
<gene>
    <name evidence="1" type="ORF">CAEBREN_23629</name>
</gene>
<evidence type="ECO:0000313" key="2">
    <source>
        <dbReference type="Proteomes" id="UP000008068"/>
    </source>
</evidence>
<dbReference type="PANTHER" id="PTHR31379:SF1">
    <property type="entry name" value="F-BOX C PROTEIN-RELATED"/>
    <property type="match status" value="1"/>
</dbReference>
<evidence type="ECO:0000313" key="1">
    <source>
        <dbReference type="EMBL" id="EGT49783.1"/>
    </source>
</evidence>
<dbReference type="InterPro" id="IPR021942">
    <property type="entry name" value="DUF3557"/>
</dbReference>
<dbReference type="EMBL" id="GL379790">
    <property type="protein sequence ID" value="EGT49783.1"/>
    <property type="molecule type" value="Genomic_DNA"/>
</dbReference>
<organism evidence="2">
    <name type="scientific">Caenorhabditis brenneri</name>
    <name type="common">Nematode worm</name>
    <dbReference type="NCBI Taxonomy" id="135651"/>
    <lineage>
        <taxon>Eukaryota</taxon>
        <taxon>Metazoa</taxon>
        <taxon>Ecdysozoa</taxon>
        <taxon>Nematoda</taxon>
        <taxon>Chromadorea</taxon>
        <taxon>Rhabditida</taxon>
        <taxon>Rhabditina</taxon>
        <taxon>Rhabditomorpha</taxon>
        <taxon>Rhabditoidea</taxon>
        <taxon>Rhabditidae</taxon>
        <taxon>Peloderinae</taxon>
        <taxon>Caenorhabditis</taxon>
    </lineage>
</organism>
<dbReference type="OrthoDB" id="5889481at2759"/>
<name>G0MDS2_CAEBE</name>
<dbReference type="HOGENOM" id="CLU_042576_1_0_1"/>
<dbReference type="InParanoid" id="G0MDS2"/>